<keyword evidence="2" id="KW-0408">Iron</keyword>
<dbReference type="GO" id="GO:0046872">
    <property type="term" value="F:metal ion binding"/>
    <property type="evidence" value="ECO:0007669"/>
    <property type="project" value="UniProtKB-KW"/>
</dbReference>
<feature type="region of interest" description="Disordered" evidence="4">
    <location>
        <begin position="480"/>
        <end position="503"/>
    </location>
</feature>
<dbReference type="PANTHER" id="PTHR43432">
    <property type="entry name" value="SLR0285 PROTEIN"/>
    <property type="match status" value="1"/>
</dbReference>
<accession>A0A975G5P9</accession>
<evidence type="ECO:0000313" key="5">
    <source>
        <dbReference type="EMBL" id="QUE49268.1"/>
    </source>
</evidence>
<feature type="compositionally biased region" description="Basic and acidic residues" evidence="4">
    <location>
        <begin position="482"/>
        <end position="503"/>
    </location>
</feature>
<dbReference type="EMBL" id="CP073100">
    <property type="protein sequence ID" value="QUE49268.1"/>
    <property type="molecule type" value="Genomic_DNA"/>
</dbReference>
<evidence type="ECO:0000256" key="3">
    <source>
        <dbReference type="ARBA" id="ARBA00023014"/>
    </source>
</evidence>
<dbReference type="InterPro" id="IPR040086">
    <property type="entry name" value="MJ0683-like"/>
</dbReference>
<proteinExistence type="predicted"/>
<dbReference type="GO" id="GO:0051536">
    <property type="term" value="F:iron-sulfur cluster binding"/>
    <property type="evidence" value="ECO:0007669"/>
    <property type="project" value="UniProtKB-KW"/>
</dbReference>
<evidence type="ECO:0008006" key="7">
    <source>
        <dbReference type="Google" id="ProtNLM"/>
    </source>
</evidence>
<gene>
    <name evidence="5" type="ORF">KBB96_10320</name>
</gene>
<dbReference type="SFLD" id="SFLDS00029">
    <property type="entry name" value="Radical_SAM"/>
    <property type="match status" value="1"/>
</dbReference>
<dbReference type="AlphaFoldDB" id="A0A975G5P9"/>
<dbReference type="Gene3D" id="3.80.30.30">
    <property type="match status" value="1"/>
</dbReference>
<evidence type="ECO:0000256" key="2">
    <source>
        <dbReference type="ARBA" id="ARBA00023004"/>
    </source>
</evidence>
<dbReference type="KEGG" id="lamb:KBB96_10320"/>
<dbReference type="RefSeq" id="WP_211629284.1">
    <property type="nucleotide sequence ID" value="NZ_CP073100.1"/>
</dbReference>
<dbReference type="PANTHER" id="PTHR43432:SF6">
    <property type="entry name" value="RADICAL SAM CORE DOMAIN-CONTAINING PROTEIN"/>
    <property type="match status" value="1"/>
</dbReference>
<keyword evidence="1" id="KW-0479">Metal-binding</keyword>
<dbReference type="Proteomes" id="UP000676169">
    <property type="component" value="Chromosome"/>
</dbReference>
<keyword evidence="6" id="KW-1185">Reference proteome</keyword>
<name>A0A975G5P9_9BACT</name>
<reference evidence="5" key="1">
    <citation type="submission" date="2021-04" db="EMBL/GenBank/DDBJ databases">
        <title>Luteolibacter sp. 32A isolated from the skin of an Anderson's salamander (Ambystoma andersonii).</title>
        <authorList>
            <person name="Spergser J."/>
            <person name="Busse H.-J."/>
        </authorList>
    </citation>
    <scope>NUCLEOTIDE SEQUENCE</scope>
    <source>
        <strain evidence="5">32A</strain>
    </source>
</reference>
<sequence length="549" mass="62338">MNRKPVLQLAAKTVLNVENLEFQEKLLCDGLVLNLGDACAYSCGYCYVCSVNRFRPPALIKEYNKENGTNLRFSDVVIRRKNAVELLRTQLLNKKGSPQYPDPTDRRVVYSSSLVDVAANMTLLEETAEACNLIFEHTSWQVRLLSKSNLLHKLIEKDLIHPRHHQRIIFGVSTGMLDDRIATAIEEGTPKVSKRLESLHWLQDHGLRTFGMICPSLPHEDYDQFSQKVCEAIQADRCEHVWAEVINFRGSSFEHSVGRLREHGLSAEADALLKISKPSSGALWEDYARKTFLAHTRNLDPKKLRFLQYVDEQSAGWWKKQRSKGAVLIGETAKKQGLVSKERSTPAVFVVTEIVPKQTEMGQEDIQFRVDREAIVTSAVRQTIVAAKALHEIHSYRAGILWNNEYPTFEAYCRAKWGYAKSQAYRLAACGDFLSLFESHSPNGEWMLTNESQIRSVLSLPRDQWVDCWKEIIAEGPPSRLSAREVETKTKQHRGDLQKSRDVVSKAAKHAPARKALDRLRTIISHHPKARHIGKLLDGIELLLNDEAG</sequence>
<organism evidence="5 6">
    <name type="scientific">Luteolibacter ambystomatis</name>
    <dbReference type="NCBI Taxonomy" id="2824561"/>
    <lineage>
        <taxon>Bacteria</taxon>
        <taxon>Pseudomonadati</taxon>
        <taxon>Verrucomicrobiota</taxon>
        <taxon>Verrucomicrobiia</taxon>
        <taxon>Verrucomicrobiales</taxon>
        <taxon>Verrucomicrobiaceae</taxon>
        <taxon>Luteolibacter</taxon>
    </lineage>
</organism>
<dbReference type="InterPro" id="IPR007197">
    <property type="entry name" value="rSAM"/>
</dbReference>
<dbReference type="SFLD" id="SFLDG01084">
    <property type="entry name" value="Uncharacterised_Radical_SAM_Su"/>
    <property type="match status" value="1"/>
</dbReference>
<evidence type="ECO:0000313" key="6">
    <source>
        <dbReference type="Proteomes" id="UP000676169"/>
    </source>
</evidence>
<protein>
    <recommendedName>
        <fullName evidence="7">Radical SAM protein</fullName>
    </recommendedName>
</protein>
<keyword evidence="3" id="KW-0411">Iron-sulfur</keyword>
<evidence type="ECO:0000256" key="4">
    <source>
        <dbReference type="SAM" id="MobiDB-lite"/>
    </source>
</evidence>
<evidence type="ECO:0000256" key="1">
    <source>
        <dbReference type="ARBA" id="ARBA00022723"/>
    </source>
</evidence>
<dbReference type="GO" id="GO:0003824">
    <property type="term" value="F:catalytic activity"/>
    <property type="evidence" value="ECO:0007669"/>
    <property type="project" value="InterPro"/>
</dbReference>